<sequence length="44" mass="5018">MPEICHIIVSELCPLLSLPNSDRIRRTSNENPLQCNCYVLTMVT</sequence>
<evidence type="ECO:0000313" key="1">
    <source>
        <dbReference type="EMBL" id="JAE21606.1"/>
    </source>
</evidence>
<dbReference type="EMBL" id="GBRH01176290">
    <property type="protein sequence ID" value="JAE21606.1"/>
    <property type="molecule type" value="Transcribed_RNA"/>
</dbReference>
<protein>
    <submittedName>
        <fullName evidence="1">Uncharacterized protein</fullName>
    </submittedName>
</protein>
<dbReference type="AlphaFoldDB" id="A0A0A9GGF8"/>
<reference evidence="1" key="1">
    <citation type="submission" date="2014-09" db="EMBL/GenBank/DDBJ databases">
        <authorList>
            <person name="Magalhaes I.L.F."/>
            <person name="Oliveira U."/>
            <person name="Santos F.R."/>
            <person name="Vidigal T.H.D.A."/>
            <person name="Brescovit A.D."/>
            <person name="Santos A.J."/>
        </authorList>
    </citation>
    <scope>NUCLEOTIDE SEQUENCE</scope>
    <source>
        <tissue evidence="1">Shoot tissue taken approximately 20 cm above the soil surface</tissue>
    </source>
</reference>
<organism evidence="1">
    <name type="scientific">Arundo donax</name>
    <name type="common">Giant reed</name>
    <name type="synonym">Donax arundinaceus</name>
    <dbReference type="NCBI Taxonomy" id="35708"/>
    <lineage>
        <taxon>Eukaryota</taxon>
        <taxon>Viridiplantae</taxon>
        <taxon>Streptophyta</taxon>
        <taxon>Embryophyta</taxon>
        <taxon>Tracheophyta</taxon>
        <taxon>Spermatophyta</taxon>
        <taxon>Magnoliopsida</taxon>
        <taxon>Liliopsida</taxon>
        <taxon>Poales</taxon>
        <taxon>Poaceae</taxon>
        <taxon>PACMAD clade</taxon>
        <taxon>Arundinoideae</taxon>
        <taxon>Arundineae</taxon>
        <taxon>Arundo</taxon>
    </lineage>
</organism>
<accession>A0A0A9GGF8</accession>
<name>A0A0A9GGF8_ARUDO</name>
<proteinExistence type="predicted"/>
<reference evidence="1" key="2">
    <citation type="journal article" date="2015" name="Data Brief">
        <title>Shoot transcriptome of the giant reed, Arundo donax.</title>
        <authorList>
            <person name="Barrero R.A."/>
            <person name="Guerrero F.D."/>
            <person name="Moolhuijzen P."/>
            <person name="Goolsby J.A."/>
            <person name="Tidwell J."/>
            <person name="Bellgard S.E."/>
            <person name="Bellgard M.I."/>
        </authorList>
    </citation>
    <scope>NUCLEOTIDE SEQUENCE</scope>
    <source>
        <tissue evidence="1">Shoot tissue taken approximately 20 cm above the soil surface</tissue>
    </source>
</reference>